<accession>A0ABR1IIZ1</accession>
<dbReference type="Proteomes" id="UP001498398">
    <property type="component" value="Unassembled WGS sequence"/>
</dbReference>
<proteinExistence type="predicted"/>
<dbReference type="EMBL" id="JBANRG010000136">
    <property type="protein sequence ID" value="KAK7433907.1"/>
    <property type="molecule type" value="Genomic_DNA"/>
</dbReference>
<comment type="caution">
    <text evidence="1">The sequence shown here is derived from an EMBL/GenBank/DDBJ whole genome shotgun (WGS) entry which is preliminary data.</text>
</comment>
<evidence type="ECO:0000313" key="1">
    <source>
        <dbReference type="EMBL" id="KAK7433907.1"/>
    </source>
</evidence>
<keyword evidence="2" id="KW-1185">Reference proteome</keyword>
<gene>
    <name evidence="1" type="ORF">VKT23_020482</name>
</gene>
<evidence type="ECO:0008006" key="3">
    <source>
        <dbReference type="Google" id="ProtNLM"/>
    </source>
</evidence>
<dbReference type="SUPFAM" id="SSF52317">
    <property type="entry name" value="Class I glutamine amidotransferase-like"/>
    <property type="match status" value="1"/>
</dbReference>
<protein>
    <recommendedName>
        <fullName evidence="3">DJ-1/PfpI domain-containing protein</fullName>
    </recommendedName>
</protein>
<dbReference type="Gene3D" id="3.40.50.880">
    <property type="match status" value="1"/>
</dbReference>
<sequence>MPSVLLVFTSADKDLKGGTIGWYLPEAARVYKVLKDAVDIDFASPKGPNPPVDPGSVEMFSEEGDFLDDSTVIVKLANAKKLSDVKEQDYDAIYYVGGYGPVIDLAENPESIKLASVKKGLSGLKLIAAHEGGE</sequence>
<evidence type="ECO:0000313" key="2">
    <source>
        <dbReference type="Proteomes" id="UP001498398"/>
    </source>
</evidence>
<dbReference type="InterPro" id="IPR029062">
    <property type="entry name" value="Class_I_gatase-like"/>
</dbReference>
<name>A0ABR1IIZ1_9AGAR</name>
<reference evidence="1 2" key="1">
    <citation type="submission" date="2024-01" db="EMBL/GenBank/DDBJ databases">
        <title>A draft genome for the cacao thread blight pathogen Marasmiellus scandens.</title>
        <authorList>
            <person name="Baruah I.K."/>
            <person name="Leung J."/>
            <person name="Bukari Y."/>
            <person name="Amoako-Attah I."/>
            <person name="Meinhardt L.W."/>
            <person name="Bailey B.A."/>
            <person name="Cohen S.P."/>
        </authorList>
    </citation>
    <scope>NUCLEOTIDE SEQUENCE [LARGE SCALE GENOMIC DNA]</scope>
    <source>
        <strain evidence="1 2">GH-19</strain>
    </source>
</reference>
<organism evidence="1 2">
    <name type="scientific">Marasmiellus scandens</name>
    <dbReference type="NCBI Taxonomy" id="2682957"/>
    <lineage>
        <taxon>Eukaryota</taxon>
        <taxon>Fungi</taxon>
        <taxon>Dikarya</taxon>
        <taxon>Basidiomycota</taxon>
        <taxon>Agaricomycotina</taxon>
        <taxon>Agaricomycetes</taxon>
        <taxon>Agaricomycetidae</taxon>
        <taxon>Agaricales</taxon>
        <taxon>Marasmiineae</taxon>
        <taxon>Omphalotaceae</taxon>
        <taxon>Marasmiellus</taxon>
    </lineage>
</organism>